<dbReference type="AlphaFoldDB" id="A0A1B6MQE8"/>
<feature type="non-terminal residue" evidence="2">
    <location>
        <position position="1"/>
    </location>
</feature>
<feature type="region of interest" description="Disordered" evidence="1">
    <location>
        <begin position="124"/>
        <end position="156"/>
    </location>
</feature>
<evidence type="ECO:0000256" key="1">
    <source>
        <dbReference type="SAM" id="MobiDB-lite"/>
    </source>
</evidence>
<feature type="non-terminal residue" evidence="2">
    <location>
        <position position="156"/>
    </location>
</feature>
<reference evidence="2" key="1">
    <citation type="submission" date="2015-11" db="EMBL/GenBank/DDBJ databases">
        <title>De novo transcriptome assembly of four potential Pierce s Disease insect vectors from Arizona vineyards.</title>
        <authorList>
            <person name="Tassone E.E."/>
        </authorList>
    </citation>
    <scope>NUCLEOTIDE SEQUENCE</scope>
</reference>
<organism evidence="2">
    <name type="scientific">Graphocephala atropunctata</name>
    <dbReference type="NCBI Taxonomy" id="36148"/>
    <lineage>
        <taxon>Eukaryota</taxon>
        <taxon>Metazoa</taxon>
        <taxon>Ecdysozoa</taxon>
        <taxon>Arthropoda</taxon>
        <taxon>Hexapoda</taxon>
        <taxon>Insecta</taxon>
        <taxon>Pterygota</taxon>
        <taxon>Neoptera</taxon>
        <taxon>Paraneoptera</taxon>
        <taxon>Hemiptera</taxon>
        <taxon>Auchenorrhyncha</taxon>
        <taxon>Membracoidea</taxon>
        <taxon>Cicadellidae</taxon>
        <taxon>Cicadellinae</taxon>
        <taxon>Cicadellini</taxon>
        <taxon>Graphocephala</taxon>
    </lineage>
</organism>
<proteinExistence type="predicted"/>
<dbReference type="EMBL" id="GEBQ01001845">
    <property type="protein sequence ID" value="JAT38132.1"/>
    <property type="molecule type" value="Transcribed_RNA"/>
</dbReference>
<accession>A0A1B6MQE8</accession>
<sequence>VNTEAVMCESILPLIEEFTQMKLRQDLMENAVKTLQVQLDSQCFKNTSGTANSIFSTPQKTLTKQVNNKRSTKTVAKRTVQSMSFTSSQVQVLHPACGTAELSIGVLNAACNVTEVQMKMKSSAGRTASAEPLAMPVKQLGPNPKLPSPETSHSAT</sequence>
<protein>
    <submittedName>
        <fullName evidence="2">Uncharacterized protein</fullName>
    </submittedName>
</protein>
<gene>
    <name evidence="2" type="ORF">g.50451</name>
</gene>
<name>A0A1B6MQE8_9HEMI</name>
<evidence type="ECO:0000313" key="2">
    <source>
        <dbReference type="EMBL" id="JAT38132.1"/>
    </source>
</evidence>